<proteinExistence type="predicted"/>
<dbReference type="PANTHER" id="PTHR30055">
    <property type="entry name" value="HTH-TYPE TRANSCRIPTIONAL REGULATOR RUTR"/>
    <property type="match status" value="1"/>
</dbReference>
<comment type="caution">
    <text evidence="6">The sequence shown here is derived from an EMBL/GenBank/DDBJ whole genome shotgun (WGS) entry which is preliminary data.</text>
</comment>
<keyword evidence="3" id="KW-0804">Transcription</keyword>
<dbReference type="PANTHER" id="PTHR30055:SF151">
    <property type="entry name" value="TRANSCRIPTIONAL REGULATORY PROTEIN"/>
    <property type="match status" value="1"/>
</dbReference>
<keyword evidence="7" id="KW-1185">Reference proteome</keyword>
<evidence type="ECO:0000256" key="2">
    <source>
        <dbReference type="ARBA" id="ARBA00023125"/>
    </source>
</evidence>
<dbReference type="Proteomes" id="UP000661607">
    <property type="component" value="Unassembled WGS sequence"/>
</dbReference>
<evidence type="ECO:0000259" key="5">
    <source>
        <dbReference type="PROSITE" id="PS50977"/>
    </source>
</evidence>
<feature type="DNA-binding region" description="H-T-H motif" evidence="4">
    <location>
        <begin position="34"/>
        <end position="53"/>
    </location>
</feature>
<evidence type="ECO:0000256" key="4">
    <source>
        <dbReference type="PROSITE-ProRule" id="PRU00335"/>
    </source>
</evidence>
<evidence type="ECO:0000313" key="6">
    <source>
        <dbReference type="EMBL" id="MBE1561692.1"/>
    </source>
</evidence>
<sequence>MRRTPLQRRSAERVDRMLDAAAALLDDGGYDALSTRAVATRTGMPIGSIYRFFNDKRSLAAALTRRNLDQFLSRLEPKLAGASGWDPVIDTVVDEYLDMKATVPGFAVLDFGDNAEVAQALAGLLGLRDGARVLLVAVEAADALLRAHHDEPELVAETKQLLRSYLGRRLPPPVGDR</sequence>
<keyword evidence="1" id="KW-0805">Transcription regulation</keyword>
<accession>A0ABR9KI44</accession>
<feature type="domain" description="HTH tetR-type" evidence="5">
    <location>
        <begin position="11"/>
        <end position="71"/>
    </location>
</feature>
<protein>
    <submittedName>
        <fullName evidence="6">AcrR family transcriptional regulator</fullName>
    </submittedName>
</protein>
<dbReference type="InterPro" id="IPR050109">
    <property type="entry name" value="HTH-type_TetR-like_transc_reg"/>
</dbReference>
<dbReference type="EMBL" id="JADBEF010000001">
    <property type="protein sequence ID" value="MBE1561692.1"/>
    <property type="molecule type" value="Genomic_DNA"/>
</dbReference>
<evidence type="ECO:0000256" key="1">
    <source>
        <dbReference type="ARBA" id="ARBA00023015"/>
    </source>
</evidence>
<dbReference type="Pfam" id="PF00440">
    <property type="entry name" value="TetR_N"/>
    <property type="match status" value="1"/>
</dbReference>
<organism evidence="6 7">
    <name type="scientific">Nonomuraea africana</name>
    <dbReference type="NCBI Taxonomy" id="46171"/>
    <lineage>
        <taxon>Bacteria</taxon>
        <taxon>Bacillati</taxon>
        <taxon>Actinomycetota</taxon>
        <taxon>Actinomycetes</taxon>
        <taxon>Streptosporangiales</taxon>
        <taxon>Streptosporangiaceae</taxon>
        <taxon>Nonomuraea</taxon>
    </lineage>
</organism>
<gene>
    <name evidence="6" type="ORF">H4W81_004471</name>
</gene>
<dbReference type="InterPro" id="IPR009057">
    <property type="entry name" value="Homeodomain-like_sf"/>
</dbReference>
<reference evidence="6 7" key="1">
    <citation type="submission" date="2020-10" db="EMBL/GenBank/DDBJ databases">
        <title>Sequencing the genomes of 1000 actinobacteria strains.</title>
        <authorList>
            <person name="Klenk H.-P."/>
        </authorList>
    </citation>
    <scope>NUCLEOTIDE SEQUENCE [LARGE SCALE GENOMIC DNA]</scope>
    <source>
        <strain evidence="6 7">DSM 43748</strain>
    </source>
</reference>
<evidence type="ECO:0000256" key="3">
    <source>
        <dbReference type="ARBA" id="ARBA00023163"/>
    </source>
</evidence>
<dbReference type="RefSeq" id="WP_192776568.1">
    <property type="nucleotide sequence ID" value="NZ_BAAASY010000011.1"/>
</dbReference>
<dbReference type="Gene3D" id="1.10.357.10">
    <property type="entry name" value="Tetracycline Repressor, domain 2"/>
    <property type="match status" value="1"/>
</dbReference>
<dbReference type="PRINTS" id="PR00455">
    <property type="entry name" value="HTHTETR"/>
</dbReference>
<dbReference type="PROSITE" id="PS50977">
    <property type="entry name" value="HTH_TETR_2"/>
    <property type="match status" value="1"/>
</dbReference>
<keyword evidence="2 4" id="KW-0238">DNA-binding</keyword>
<name>A0ABR9KI44_9ACTN</name>
<evidence type="ECO:0000313" key="7">
    <source>
        <dbReference type="Proteomes" id="UP000661607"/>
    </source>
</evidence>
<dbReference type="SUPFAM" id="SSF46689">
    <property type="entry name" value="Homeodomain-like"/>
    <property type="match status" value="1"/>
</dbReference>
<dbReference type="InterPro" id="IPR001647">
    <property type="entry name" value="HTH_TetR"/>
</dbReference>